<dbReference type="Pfam" id="PF05426">
    <property type="entry name" value="Alginate_lyase"/>
    <property type="match status" value="1"/>
</dbReference>
<dbReference type="InterPro" id="IPR055372">
    <property type="entry name" value="CBM96"/>
</dbReference>
<dbReference type="SUPFAM" id="SSF48230">
    <property type="entry name" value="Chondroitin AC/alginate lyase"/>
    <property type="match status" value="1"/>
</dbReference>
<proteinExistence type="predicted"/>
<protein>
    <submittedName>
        <fullName evidence="8">Alginate lyase</fullName>
    </submittedName>
</protein>
<keyword evidence="2" id="KW-0964">Secreted</keyword>
<dbReference type="AlphaFoldDB" id="A0A562MWC3"/>
<dbReference type="EMBL" id="VLKR01000003">
    <property type="protein sequence ID" value="TWI23891.1"/>
    <property type="molecule type" value="Genomic_DNA"/>
</dbReference>
<gene>
    <name evidence="8" type="ORF">IQ31_00907</name>
</gene>
<dbReference type="GO" id="GO:0005576">
    <property type="term" value="C:extracellular region"/>
    <property type="evidence" value="ECO:0007669"/>
    <property type="project" value="UniProtKB-SubCell"/>
</dbReference>
<organism evidence="8 9">
    <name type="scientific">Sphingobacterium siyangense</name>
    <dbReference type="NCBI Taxonomy" id="459529"/>
    <lineage>
        <taxon>Bacteria</taxon>
        <taxon>Pseudomonadati</taxon>
        <taxon>Bacteroidota</taxon>
        <taxon>Sphingobacteriia</taxon>
        <taxon>Sphingobacteriales</taxon>
        <taxon>Sphingobacteriaceae</taxon>
        <taxon>Sphingobacterium</taxon>
    </lineage>
</organism>
<dbReference type="Gene3D" id="1.50.10.100">
    <property type="entry name" value="Chondroitin AC/alginate lyase"/>
    <property type="match status" value="1"/>
</dbReference>
<sequence length="675" mass="75009">MRTTNSKLRFIAVALMSTLSAMMACHKDMLKPESSIAQLQKKAATFDSANEVSLLPVADAYVQDGTNASTNYGDNSWLIAKDDAPGYRRDIYLRFDLTALPSNVASVQSARVELAGGVSSAADTANAKWLYYTTLEKDWGEKTINWNNAPATGTKLGEVNGKLKVTNGIVYLDIPSSVIQEALDSDRKLSIKIVAQRKTSGSTSFYSDFQSKEAQDVGLRPKLKIDYTASGPNFYSNLVMDKVTFDSIQLDLATLSAAQTLINNQVTVKANDALNTVPVPVAKISDPDGKNKVQTDAAKVYSLALQYFLFQEQANAGQYVDKAKEFLLSWAAVNAATSQTPDESIYLPFLTGYSLIRAKIDANSRMTIDNWLRTRYNFYKTQSVRTNNWETIRNLLMIDIAYILNDGALINQATSDFSTHHNKNYRADGASIDFLGRDAFAYHVYDLEFIGQIGRTFYIKRGRHMLDSLVNHRATKWVNLRINPNDTPVLGGSIRDAVSFMAPYVLDPDNNIHLEFVNTEWAPDKTRADYNKPFNAAGSSYAFVQMASIMKGEMFGFLKKLNPSFNRYTDLRYYINSYGPSLSTSPMTNVTLYGDTPFRGWYKQLGIGSYSLTDLQGLGVTNDQLSSISIPKGFKVTLYENGDFTGDSALLTGHTIDLSILNFNDKTSSLLIEYL</sequence>
<dbReference type="PROSITE" id="PS51257">
    <property type="entry name" value="PROKAR_LIPOPROTEIN"/>
    <property type="match status" value="1"/>
</dbReference>
<dbReference type="Gene3D" id="2.60.20.10">
    <property type="entry name" value="Crystallins"/>
    <property type="match status" value="1"/>
</dbReference>
<dbReference type="Proteomes" id="UP000315908">
    <property type="component" value="Unassembled WGS sequence"/>
</dbReference>
<feature type="chain" id="PRO_5022160439" evidence="5">
    <location>
        <begin position="24"/>
        <end position="675"/>
    </location>
</feature>
<dbReference type="SUPFAM" id="SSF49695">
    <property type="entry name" value="gamma-Crystallin-like"/>
    <property type="match status" value="1"/>
</dbReference>
<comment type="caution">
    <text evidence="8">The sequence shown here is derived from an EMBL/GenBank/DDBJ whole genome shotgun (WGS) entry which is preliminary data.</text>
</comment>
<comment type="subcellular location">
    <subcellularLocation>
        <location evidence="1">Secreted</location>
    </subcellularLocation>
</comment>
<dbReference type="GO" id="GO:0016829">
    <property type="term" value="F:lyase activity"/>
    <property type="evidence" value="ECO:0007669"/>
    <property type="project" value="UniProtKB-KW"/>
</dbReference>
<evidence type="ECO:0000259" key="6">
    <source>
        <dbReference type="Pfam" id="PF05426"/>
    </source>
</evidence>
<evidence type="ECO:0000256" key="3">
    <source>
        <dbReference type="ARBA" id="ARBA00022729"/>
    </source>
</evidence>
<feature type="signal peptide" evidence="5">
    <location>
        <begin position="1"/>
        <end position="23"/>
    </location>
</feature>
<evidence type="ECO:0000256" key="5">
    <source>
        <dbReference type="SAM" id="SignalP"/>
    </source>
</evidence>
<dbReference type="NCBIfam" id="NF033679">
    <property type="entry name" value="DNRLRE_dom"/>
    <property type="match status" value="1"/>
</dbReference>
<evidence type="ECO:0000256" key="1">
    <source>
        <dbReference type="ARBA" id="ARBA00004613"/>
    </source>
</evidence>
<feature type="domain" description="Carbohydrate-binding module family 96" evidence="7">
    <location>
        <begin position="52"/>
        <end position="216"/>
    </location>
</feature>
<dbReference type="Pfam" id="PF24517">
    <property type="entry name" value="CBM96"/>
    <property type="match status" value="1"/>
</dbReference>
<evidence type="ECO:0000256" key="2">
    <source>
        <dbReference type="ARBA" id="ARBA00022525"/>
    </source>
</evidence>
<dbReference type="InterPro" id="IPR011024">
    <property type="entry name" value="G_crystallin-like"/>
</dbReference>
<evidence type="ECO:0000256" key="4">
    <source>
        <dbReference type="ARBA" id="ARBA00023239"/>
    </source>
</evidence>
<dbReference type="RefSeq" id="WP_145327165.1">
    <property type="nucleotide sequence ID" value="NZ_DAMALA010000007.1"/>
</dbReference>
<accession>A0A562MWC3</accession>
<dbReference type="GO" id="GO:0042597">
    <property type="term" value="C:periplasmic space"/>
    <property type="evidence" value="ECO:0007669"/>
    <property type="project" value="InterPro"/>
</dbReference>
<dbReference type="InterPro" id="IPR008397">
    <property type="entry name" value="Alginate_lyase_dom"/>
</dbReference>
<evidence type="ECO:0000313" key="9">
    <source>
        <dbReference type="Proteomes" id="UP000315908"/>
    </source>
</evidence>
<dbReference type="InterPro" id="IPR008929">
    <property type="entry name" value="Chondroitin_lyas"/>
</dbReference>
<reference evidence="8 9" key="1">
    <citation type="journal article" date="2015" name="Stand. Genomic Sci.">
        <title>Genomic Encyclopedia of Bacterial and Archaeal Type Strains, Phase III: the genomes of soil and plant-associated and newly described type strains.</title>
        <authorList>
            <person name="Whitman W.B."/>
            <person name="Woyke T."/>
            <person name="Klenk H.P."/>
            <person name="Zhou Y."/>
            <person name="Lilburn T.G."/>
            <person name="Beck B.J."/>
            <person name="De Vos P."/>
            <person name="Vandamme P."/>
            <person name="Eisen J.A."/>
            <person name="Garrity G."/>
            <person name="Hugenholtz P."/>
            <person name="Kyrpides N.C."/>
        </authorList>
    </citation>
    <scope>NUCLEOTIDE SEQUENCE [LARGE SCALE GENOMIC DNA]</scope>
    <source>
        <strain evidence="8 9">CGMCC 1.6855</strain>
    </source>
</reference>
<dbReference type="OrthoDB" id="3965347at2"/>
<feature type="domain" description="Alginate lyase" evidence="6">
    <location>
        <begin position="289"/>
        <end position="456"/>
    </location>
</feature>
<evidence type="ECO:0000259" key="7">
    <source>
        <dbReference type="Pfam" id="PF24517"/>
    </source>
</evidence>
<name>A0A562MWC3_9SPHI</name>
<keyword evidence="4 8" id="KW-0456">Lyase</keyword>
<evidence type="ECO:0000313" key="8">
    <source>
        <dbReference type="EMBL" id="TWI23891.1"/>
    </source>
</evidence>
<keyword evidence="3 5" id="KW-0732">Signal</keyword>